<feature type="domain" description="Glycosyltransferase 2-like" evidence="1">
    <location>
        <begin position="46"/>
        <end position="147"/>
    </location>
</feature>
<keyword evidence="3" id="KW-1185">Reference proteome</keyword>
<dbReference type="AlphaFoldDB" id="A0A540W978"/>
<protein>
    <submittedName>
        <fullName evidence="2">Glycosyltransferase</fullName>
    </submittedName>
</protein>
<dbReference type="Pfam" id="PF00535">
    <property type="entry name" value="Glycos_transf_2"/>
    <property type="match status" value="1"/>
</dbReference>
<comment type="caution">
    <text evidence="2">The sequence shown here is derived from an EMBL/GenBank/DDBJ whole genome shotgun (WGS) entry which is preliminary data.</text>
</comment>
<evidence type="ECO:0000313" key="3">
    <source>
        <dbReference type="Proteomes" id="UP000319103"/>
    </source>
</evidence>
<evidence type="ECO:0000313" key="2">
    <source>
        <dbReference type="EMBL" id="TQF05552.1"/>
    </source>
</evidence>
<dbReference type="OrthoDB" id="4547437at2"/>
<dbReference type="PANTHER" id="PTHR43685">
    <property type="entry name" value="GLYCOSYLTRANSFERASE"/>
    <property type="match status" value="1"/>
</dbReference>
<dbReference type="Proteomes" id="UP000319103">
    <property type="component" value="Unassembled WGS sequence"/>
</dbReference>
<dbReference type="SUPFAM" id="SSF53448">
    <property type="entry name" value="Nucleotide-diphospho-sugar transferases"/>
    <property type="match status" value="1"/>
</dbReference>
<dbReference type="EMBL" id="VIGB01000003">
    <property type="protein sequence ID" value="TQF05552.1"/>
    <property type="molecule type" value="Genomic_DNA"/>
</dbReference>
<name>A0A540W978_9ACTN</name>
<reference evidence="2 3" key="1">
    <citation type="submission" date="2019-06" db="EMBL/GenBank/DDBJ databases">
        <title>Description of Kitasatospora acidophila sp. nov. isolated from pine grove soil, and reclassification of Streptomyces novaecaesareae to Kitasatospora novaeceasareae comb. nov.</title>
        <authorList>
            <person name="Kim M.J."/>
        </authorList>
    </citation>
    <scope>NUCLEOTIDE SEQUENCE [LARGE SCALE GENOMIC DNA]</scope>
    <source>
        <strain evidence="2 3">MMS16-CNU292</strain>
    </source>
</reference>
<keyword evidence="2" id="KW-0808">Transferase</keyword>
<dbReference type="PANTHER" id="PTHR43685:SF2">
    <property type="entry name" value="GLYCOSYLTRANSFERASE 2-LIKE DOMAIN-CONTAINING PROTEIN"/>
    <property type="match status" value="1"/>
</dbReference>
<evidence type="ECO:0000259" key="1">
    <source>
        <dbReference type="Pfam" id="PF00535"/>
    </source>
</evidence>
<dbReference type="InterPro" id="IPR029044">
    <property type="entry name" value="Nucleotide-diphossugar_trans"/>
</dbReference>
<organism evidence="2 3">
    <name type="scientific">Kitasatospora acidiphila</name>
    <dbReference type="NCBI Taxonomy" id="2567942"/>
    <lineage>
        <taxon>Bacteria</taxon>
        <taxon>Bacillati</taxon>
        <taxon>Actinomycetota</taxon>
        <taxon>Actinomycetes</taxon>
        <taxon>Kitasatosporales</taxon>
        <taxon>Streptomycetaceae</taxon>
        <taxon>Kitasatospora</taxon>
    </lineage>
</organism>
<accession>A0A540W978</accession>
<dbReference type="Gene3D" id="3.90.550.10">
    <property type="entry name" value="Spore Coat Polysaccharide Biosynthesis Protein SpsA, Chain A"/>
    <property type="match status" value="1"/>
</dbReference>
<dbReference type="RefSeq" id="WP_141636027.1">
    <property type="nucleotide sequence ID" value="NZ_VIGB01000003.1"/>
</dbReference>
<proteinExistence type="predicted"/>
<gene>
    <name evidence="2" type="ORF">E6W39_29140</name>
</gene>
<dbReference type="GO" id="GO:0016740">
    <property type="term" value="F:transferase activity"/>
    <property type="evidence" value="ECO:0007669"/>
    <property type="project" value="UniProtKB-KW"/>
</dbReference>
<sequence length="344" mass="37056">MTATLADTLKTRSNDHSYITGGFYGGTRVGWHQPTPAAAAEGRPLSVVLPAHNTAYALPTVLDALAAQHTAGPVDVIVVDDASTDNTFEIARRHPVVTTAVRLATRSGSAGARNVGARLAQAENLLFVDSDMVLPSHVLADFAARARPETVLTGFRHNLPFLRTACGPMLPENPPQLAADHRVTWTPPINTLLPYSGITLTEPLHGRPLDATDDFQNLGYGRFYYDWDLPRMAVTALLGVPRERLVDVGGFDEEFGRIGWGMEDTYLGAALIAARCLVVPLRQAVGYHLDPPDAAAQWQTKLAAWPATLAHYRTLLAQPAPTGRGRDFAAATDKLLTDAEVITA</sequence>
<dbReference type="CDD" id="cd00761">
    <property type="entry name" value="Glyco_tranf_GTA_type"/>
    <property type="match status" value="1"/>
</dbReference>
<dbReference type="InterPro" id="IPR001173">
    <property type="entry name" value="Glyco_trans_2-like"/>
</dbReference>
<dbReference type="InterPro" id="IPR050834">
    <property type="entry name" value="Glycosyltransf_2"/>
</dbReference>